<evidence type="ECO:0000313" key="2">
    <source>
        <dbReference type="Proteomes" id="UP000430692"/>
    </source>
</evidence>
<dbReference type="AlphaFoldDB" id="A0A6I4VSH6"/>
<protein>
    <submittedName>
        <fullName evidence="1">Uncharacterized protein</fullName>
    </submittedName>
</protein>
<accession>A0A6I4VSH6</accession>
<dbReference type="RefSeq" id="WP_160801326.1">
    <property type="nucleotide sequence ID" value="NZ_WUUL01000005.1"/>
</dbReference>
<organism evidence="1 2">
    <name type="scientific">Shimazuella alba</name>
    <dbReference type="NCBI Taxonomy" id="2690964"/>
    <lineage>
        <taxon>Bacteria</taxon>
        <taxon>Bacillati</taxon>
        <taxon>Bacillota</taxon>
        <taxon>Bacilli</taxon>
        <taxon>Bacillales</taxon>
        <taxon>Thermoactinomycetaceae</taxon>
        <taxon>Shimazuella</taxon>
    </lineage>
</organism>
<dbReference type="EMBL" id="WUUL01000005">
    <property type="protein sequence ID" value="MXQ53973.1"/>
    <property type="molecule type" value="Genomic_DNA"/>
</dbReference>
<gene>
    <name evidence="1" type="ORF">GSM42_09630</name>
</gene>
<reference evidence="1 2" key="1">
    <citation type="submission" date="2019-12" db="EMBL/GenBank/DDBJ databases">
        <title>Whole-genome analyses of novel actinobacteria.</title>
        <authorList>
            <person name="Sahin N."/>
            <person name="Saygin H."/>
        </authorList>
    </citation>
    <scope>NUCLEOTIDE SEQUENCE [LARGE SCALE GENOMIC DNA]</scope>
    <source>
        <strain evidence="1 2">KC615</strain>
    </source>
</reference>
<comment type="caution">
    <text evidence="1">The sequence shown here is derived from an EMBL/GenBank/DDBJ whole genome shotgun (WGS) entry which is preliminary data.</text>
</comment>
<proteinExistence type="predicted"/>
<keyword evidence="2" id="KW-1185">Reference proteome</keyword>
<evidence type="ECO:0000313" key="1">
    <source>
        <dbReference type="EMBL" id="MXQ53973.1"/>
    </source>
</evidence>
<sequence length="105" mass="12413">MNISIVQVLSTIDETVQQIKKDISHFRRHGDLHEDTIIALESRVKDYCFLRHFILTKDQQNHTSWVQIVIVDAKRMKKNKKLFGVYSKQMLEIVLPYLAHTLFCN</sequence>
<name>A0A6I4VSH6_9BACL</name>
<dbReference type="Proteomes" id="UP000430692">
    <property type="component" value="Unassembled WGS sequence"/>
</dbReference>